<feature type="domain" description="Putative restriction endonuclease" evidence="1">
    <location>
        <begin position="20"/>
        <end position="191"/>
    </location>
</feature>
<dbReference type="InterPro" id="IPR008538">
    <property type="entry name" value="Uma2"/>
</dbReference>
<dbReference type="Proteomes" id="UP000274271">
    <property type="component" value="Unassembled WGS sequence"/>
</dbReference>
<dbReference type="InterPro" id="IPR012296">
    <property type="entry name" value="Nuclease_put_TT1808"/>
</dbReference>
<dbReference type="GO" id="GO:0004519">
    <property type="term" value="F:endonuclease activity"/>
    <property type="evidence" value="ECO:0007669"/>
    <property type="project" value="UniProtKB-KW"/>
</dbReference>
<evidence type="ECO:0000259" key="1">
    <source>
        <dbReference type="Pfam" id="PF05685"/>
    </source>
</evidence>
<dbReference type="SUPFAM" id="SSF52980">
    <property type="entry name" value="Restriction endonuclease-like"/>
    <property type="match status" value="1"/>
</dbReference>
<dbReference type="CDD" id="cd06260">
    <property type="entry name" value="DUF820-like"/>
    <property type="match status" value="1"/>
</dbReference>
<proteinExistence type="predicted"/>
<keyword evidence="2" id="KW-0378">Hydrolase</keyword>
<sequence>MSTITALSQLDPNRPYSYADYLTWEFGEWVELLGGQYSVFSSPGKSPTHQQVVSRIGMQVAERWNDPAYETWSLPFPLILGYEELENSYNLVLPDVYVMGKHPPNYLDDRGWHGVPAWIVEVTDARTEETDRTAKFNLYQYFGVREYWIVSPDKRQVVQYVLDSNGRYQLLAEKSNSGLAHVQVLSGLEIDWDEVFA</sequence>
<keyword evidence="2" id="KW-0255">Endonuclease</keyword>
<gene>
    <name evidence="2" type="ORF">EHT87_07845</name>
</gene>
<dbReference type="PANTHER" id="PTHR34107">
    <property type="entry name" value="SLL0198 PROTEIN-RELATED"/>
    <property type="match status" value="1"/>
</dbReference>
<dbReference type="EMBL" id="RQJP01000001">
    <property type="protein sequence ID" value="RRB18178.1"/>
    <property type="molecule type" value="Genomic_DNA"/>
</dbReference>
<dbReference type="PANTHER" id="PTHR34107:SF4">
    <property type="entry name" value="SLL1222 PROTEIN"/>
    <property type="match status" value="1"/>
</dbReference>
<evidence type="ECO:0000313" key="3">
    <source>
        <dbReference type="Proteomes" id="UP000274271"/>
    </source>
</evidence>
<comment type="caution">
    <text evidence="2">The sequence shown here is derived from an EMBL/GenBank/DDBJ whole genome shotgun (WGS) entry which is preliminary data.</text>
</comment>
<keyword evidence="2" id="KW-0540">Nuclease</keyword>
<dbReference type="OrthoDB" id="9808428at2"/>
<accession>A0A3P1CYD5</accession>
<organism evidence="2 3">
    <name type="scientific">Larkinella knui</name>
    <dbReference type="NCBI Taxonomy" id="2025310"/>
    <lineage>
        <taxon>Bacteria</taxon>
        <taxon>Pseudomonadati</taxon>
        <taxon>Bacteroidota</taxon>
        <taxon>Cytophagia</taxon>
        <taxon>Cytophagales</taxon>
        <taxon>Spirosomataceae</taxon>
        <taxon>Larkinella</taxon>
    </lineage>
</organism>
<protein>
    <submittedName>
        <fullName evidence="2">Uma2 family endonuclease</fullName>
    </submittedName>
</protein>
<keyword evidence="3" id="KW-1185">Reference proteome</keyword>
<dbReference type="Gene3D" id="3.90.1570.10">
    <property type="entry name" value="tt1808, chain A"/>
    <property type="match status" value="1"/>
</dbReference>
<evidence type="ECO:0000313" key="2">
    <source>
        <dbReference type="EMBL" id="RRB18178.1"/>
    </source>
</evidence>
<dbReference type="RefSeq" id="WP_124905511.1">
    <property type="nucleotide sequence ID" value="NZ_RQJP01000001.1"/>
</dbReference>
<reference evidence="2 3" key="1">
    <citation type="submission" date="2018-11" db="EMBL/GenBank/DDBJ databases">
        <authorList>
            <person name="Zhou Z."/>
            <person name="Wang G."/>
        </authorList>
    </citation>
    <scope>NUCLEOTIDE SEQUENCE [LARGE SCALE GENOMIC DNA]</scope>
    <source>
        <strain evidence="2 3">KCTC42998</strain>
    </source>
</reference>
<name>A0A3P1CYD5_9BACT</name>
<dbReference type="Pfam" id="PF05685">
    <property type="entry name" value="Uma2"/>
    <property type="match status" value="1"/>
</dbReference>
<dbReference type="AlphaFoldDB" id="A0A3P1CYD5"/>
<dbReference type="InterPro" id="IPR011335">
    <property type="entry name" value="Restrct_endonuc-II-like"/>
</dbReference>